<comment type="caution">
    <text evidence="1">The sequence shown here is derived from an EMBL/GenBank/DDBJ whole genome shotgun (WGS) entry which is preliminary data.</text>
</comment>
<keyword evidence="2" id="KW-1185">Reference proteome</keyword>
<protein>
    <submittedName>
        <fullName evidence="1">Uncharacterized protein</fullName>
    </submittedName>
</protein>
<dbReference type="Proteomes" id="UP000814140">
    <property type="component" value="Unassembled WGS sequence"/>
</dbReference>
<proteinExistence type="predicted"/>
<accession>A0ACB8T3I4</accession>
<evidence type="ECO:0000313" key="2">
    <source>
        <dbReference type="Proteomes" id="UP000814140"/>
    </source>
</evidence>
<sequence>MVNWNDPGTVASNYASLVKLTHVFGGIYIWEFYTHLDFDWSIVSGKRPYRWTFWLYLNCRLSGILALITMFAGFDVTHKINCQAWVTFAFSLGYSAFACASALIVLRIMAIWERRRPIVALAVAVWIINIAFIIRSIIVTRGAWNAEGHFCEVLNTSMSKENIIVTTMTDIILLLLMFFGLLRWRSVSGGLVGGIWRLLYTQGIWWIVIVTVSEIPPCVLIILNLNDAFNLGHWSVPHISWPRRLQLD</sequence>
<gene>
    <name evidence="1" type="ORF">BV25DRAFT_600558</name>
</gene>
<evidence type="ECO:0000313" key="1">
    <source>
        <dbReference type="EMBL" id="KAI0062711.1"/>
    </source>
</evidence>
<dbReference type="EMBL" id="MU277206">
    <property type="protein sequence ID" value="KAI0062711.1"/>
    <property type="molecule type" value="Genomic_DNA"/>
</dbReference>
<reference evidence="1" key="1">
    <citation type="submission" date="2021-03" db="EMBL/GenBank/DDBJ databases">
        <authorList>
            <consortium name="DOE Joint Genome Institute"/>
            <person name="Ahrendt S."/>
            <person name="Looney B.P."/>
            <person name="Miyauchi S."/>
            <person name="Morin E."/>
            <person name="Drula E."/>
            <person name="Courty P.E."/>
            <person name="Chicoki N."/>
            <person name="Fauchery L."/>
            <person name="Kohler A."/>
            <person name="Kuo A."/>
            <person name="Labutti K."/>
            <person name="Pangilinan J."/>
            <person name="Lipzen A."/>
            <person name="Riley R."/>
            <person name="Andreopoulos W."/>
            <person name="He G."/>
            <person name="Johnson J."/>
            <person name="Barry K.W."/>
            <person name="Grigoriev I.V."/>
            <person name="Nagy L."/>
            <person name="Hibbett D."/>
            <person name="Henrissat B."/>
            <person name="Matheny P.B."/>
            <person name="Labbe J."/>
            <person name="Martin F."/>
        </authorList>
    </citation>
    <scope>NUCLEOTIDE SEQUENCE</scope>
    <source>
        <strain evidence="1">HHB10654</strain>
    </source>
</reference>
<name>A0ACB8T3I4_9AGAM</name>
<reference evidence="1" key="2">
    <citation type="journal article" date="2022" name="New Phytol.">
        <title>Evolutionary transition to the ectomycorrhizal habit in the genomes of a hyperdiverse lineage of mushroom-forming fungi.</title>
        <authorList>
            <person name="Looney B."/>
            <person name="Miyauchi S."/>
            <person name="Morin E."/>
            <person name="Drula E."/>
            <person name="Courty P.E."/>
            <person name="Kohler A."/>
            <person name="Kuo A."/>
            <person name="LaButti K."/>
            <person name="Pangilinan J."/>
            <person name="Lipzen A."/>
            <person name="Riley R."/>
            <person name="Andreopoulos W."/>
            <person name="He G."/>
            <person name="Johnson J."/>
            <person name="Nolan M."/>
            <person name="Tritt A."/>
            <person name="Barry K.W."/>
            <person name="Grigoriev I.V."/>
            <person name="Nagy L.G."/>
            <person name="Hibbett D."/>
            <person name="Henrissat B."/>
            <person name="Matheny P.B."/>
            <person name="Labbe J."/>
            <person name="Martin F.M."/>
        </authorList>
    </citation>
    <scope>NUCLEOTIDE SEQUENCE</scope>
    <source>
        <strain evidence="1">HHB10654</strain>
    </source>
</reference>
<organism evidence="1 2">
    <name type="scientific">Artomyces pyxidatus</name>
    <dbReference type="NCBI Taxonomy" id="48021"/>
    <lineage>
        <taxon>Eukaryota</taxon>
        <taxon>Fungi</taxon>
        <taxon>Dikarya</taxon>
        <taxon>Basidiomycota</taxon>
        <taxon>Agaricomycotina</taxon>
        <taxon>Agaricomycetes</taxon>
        <taxon>Russulales</taxon>
        <taxon>Auriscalpiaceae</taxon>
        <taxon>Artomyces</taxon>
    </lineage>
</organism>